<sequence>MVVAQTAAGERVNTRTAPMILDERRDDDGCTLQLVVPVDLDYFPGHFPQAPVLPGAAQVAWALQLAASHLGTSPQCREMEALKFQRLLRPGDRATLTLRHDRVRGKLHFAYREGEVTYSSGRLVLEPRV</sequence>
<feature type="domain" description="ApeI dehydratase-like" evidence="1">
    <location>
        <begin position="24"/>
        <end position="122"/>
    </location>
</feature>
<dbReference type="InterPro" id="IPR029069">
    <property type="entry name" value="HotDog_dom_sf"/>
</dbReference>
<keyword evidence="3" id="KW-1185">Reference proteome</keyword>
<dbReference type="EMBL" id="JADIKK010000008">
    <property type="protein sequence ID" value="MFK2879350.1"/>
    <property type="molecule type" value="Genomic_DNA"/>
</dbReference>
<name>A0ABW8JCW5_9GAMM</name>
<dbReference type="PIRSF" id="PIRSF030962">
    <property type="entry name" value="Dehydrase_ECs4332_prd"/>
    <property type="match status" value="1"/>
</dbReference>
<protein>
    <submittedName>
        <fullName evidence="2">Acyl-CoA synthetase</fullName>
    </submittedName>
</protein>
<reference evidence="2 3" key="1">
    <citation type="submission" date="2020-10" db="EMBL/GenBank/DDBJ databases">
        <title>Phylogeny of dyella-like bacteria.</title>
        <authorList>
            <person name="Fu J."/>
        </authorList>
    </citation>
    <scope>NUCLEOTIDE SEQUENCE [LARGE SCALE GENOMIC DNA]</scope>
    <source>
        <strain evidence="2 3">KACC 19113</strain>
    </source>
</reference>
<dbReference type="SUPFAM" id="SSF54637">
    <property type="entry name" value="Thioesterase/thiol ester dehydrase-isomerase"/>
    <property type="match status" value="1"/>
</dbReference>
<gene>
    <name evidence="2" type="ORF">ISP25_19945</name>
</gene>
<dbReference type="Proteomes" id="UP001620339">
    <property type="component" value="Unassembled WGS sequence"/>
</dbReference>
<dbReference type="Gene3D" id="3.10.129.10">
    <property type="entry name" value="Hotdog Thioesterase"/>
    <property type="match status" value="1"/>
</dbReference>
<dbReference type="Pfam" id="PF22818">
    <property type="entry name" value="ApeI-like"/>
    <property type="match status" value="1"/>
</dbReference>
<dbReference type="InterPro" id="IPR016962">
    <property type="entry name" value="Dehydrase_ECs4332_prd"/>
</dbReference>
<proteinExistence type="predicted"/>
<evidence type="ECO:0000313" key="3">
    <source>
        <dbReference type="Proteomes" id="UP001620339"/>
    </source>
</evidence>
<dbReference type="InterPro" id="IPR054545">
    <property type="entry name" value="ApeI-like"/>
</dbReference>
<comment type="caution">
    <text evidence="2">The sequence shown here is derived from an EMBL/GenBank/DDBJ whole genome shotgun (WGS) entry which is preliminary data.</text>
</comment>
<accession>A0ABW8JCW5</accession>
<evidence type="ECO:0000313" key="2">
    <source>
        <dbReference type="EMBL" id="MFK2879350.1"/>
    </source>
</evidence>
<evidence type="ECO:0000259" key="1">
    <source>
        <dbReference type="Pfam" id="PF22818"/>
    </source>
</evidence>
<organism evidence="2 3">
    <name type="scientific">Rhodanobacter hydrolyticus</name>
    <dbReference type="NCBI Taxonomy" id="2250595"/>
    <lineage>
        <taxon>Bacteria</taxon>
        <taxon>Pseudomonadati</taxon>
        <taxon>Pseudomonadota</taxon>
        <taxon>Gammaproteobacteria</taxon>
        <taxon>Lysobacterales</taxon>
        <taxon>Rhodanobacteraceae</taxon>
        <taxon>Rhodanobacter</taxon>
    </lineage>
</organism>